<dbReference type="Proteomes" id="UP001322481">
    <property type="component" value="Chromosome"/>
</dbReference>
<evidence type="ECO:0008006" key="3">
    <source>
        <dbReference type="Google" id="ProtNLM"/>
    </source>
</evidence>
<accession>A0ABZ0VFX8</accession>
<name>A0ABZ0VFX8_9HYPH</name>
<evidence type="ECO:0000313" key="1">
    <source>
        <dbReference type="EMBL" id="WQB96367.1"/>
    </source>
</evidence>
<evidence type="ECO:0000313" key="2">
    <source>
        <dbReference type="Proteomes" id="UP001322481"/>
    </source>
</evidence>
<gene>
    <name evidence="1" type="ORF">U0R22_000421</name>
</gene>
<sequence>MGMSRWRAKLKKAVRSAALRFLGVPPVLWSQGIAHFCDFAGPDWYRNAPTESTQSEAFFRDHYSGAHGIVWVRLSTLARDRRNCDLDTFARVVLPTIKAPFILLTTDGDASVPSDLAQHTVGRLLANPYLVSWYSQNCDGVHSRIKPFPIGLDLHTPRSLATPAGLVRQLQTLRDRQGSADRRPPRIFCDFSISSGSSERRELLEALDGCPHVDFLKRRVSQRGIWQLYSQYPLVLSTTGNGLDCHRTWELLYLGCIVVTKTSPLDPLYKGLPVIIVDDWHEVRDPEAPQRWIGKVAHLTEREYLWRRLRPQAYLEPLRQELRQAAASPGNV</sequence>
<keyword evidence="2" id="KW-1185">Reference proteome</keyword>
<dbReference type="RefSeq" id="WP_322417604.1">
    <property type="nucleotide sequence ID" value="NZ_CP139858.1"/>
</dbReference>
<reference evidence="1 2" key="1">
    <citation type="submission" date="2023-11" db="EMBL/GenBank/DDBJ databases">
        <authorList>
            <person name="Panchal A.K."/>
            <person name="Meaney J.S."/>
            <person name="Karas B.J."/>
            <person name="diCenzo G.C."/>
        </authorList>
    </citation>
    <scope>NUCLEOTIDE SEQUENCE [LARGE SCALE GENOMIC DNA]</scope>
    <source>
        <strain evidence="1 2">NZP2235</strain>
    </source>
</reference>
<proteinExistence type="predicted"/>
<dbReference type="EMBL" id="CP139858">
    <property type="protein sequence ID" value="WQB96367.1"/>
    <property type="molecule type" value="Genomic_DNA"/>
</dbReference>
<organism evidence="1 2">
    <name type="scientific">Mesorhizobium huakuii</name>
    <dbReference type="NCBI Taxonomy" id="28104"/>
    <lineage>
        <taxon>Bacteria</taxon>
        <taxon>Pseudomonadati</taxon>
        <taxon>Pseudomonadota</taxon>
        <taxon>Alphaproteobacteria</taxon>
        <taxon>Hyphomicrobiales</taxon>
        <taxon>Phyllobacteriaceae</taxon>
        <taxon>Mesorhizobium</taxon>
    </lineage>
</organism>
<protein>
    <recommendedName>
        <fullName evidence="3">DUF535 domain-containing protein</fullName>
    </recommendedName>
</protein>